<feature type="domain" description="Small-subunit processome Utp12" evidence="6">
    <location>
        <begin position="480"/>
        <end position="579"/>
    </location>
</feature>
<evidence type="ECO:0000259" key="6">
    <source>
        <dbReference type="Pfam" id="PF04003"/>
    </source>
</evidence>
<feature type="repeat" description="WD" evidence="4">
    <location>
        <begin position="117"/>
        <end position="158"/>
    </location>
</feature>
<dbReference type="SUPFAM" id="SSF50978">
    <property type="entry name" value="WD40 repeat-like"/>
    <property type="match status" value="1"/>
</dbReference>
<comment type="subcellular location">
    <subcellularLocation>
        <location evidence="1">Nucleus</location>
    </subcellularLocation>
</comment>
<dbReference type="InterPro" id="IPR015943">
    <property type="entry name" value="WD40/YVTN_repeat-like_dom_sf"/>
</dbReference>
<feature type="compositionally biased region" description="Basic and acidic residues" evidence="5">
    <location>
        <begin position="655"/>
        <end position="664"/>
    </location>
</feature>
<feature type="compositionally biased region" description="Polar residues" evidence="5">
    <location>
        <begin position="449"/>
        <end position="462"/>
    </location>
</feature>
<dbReference type="PROSITE" id="PS50082">
    <property type="entry name" value="WD_REPEATS_2"/>
    <property type="match status" value="1"/>
</dbReference>
<dbReference type="InterPro" id="IPR052414">
    <property type="entry name" value="U3_snoRNA-assoc_WDR"/>
</dbReference>
<gene>
    <name evidence="7" type="ORF">BASA50_009162</name>
</gene>
<sequence length="674" mass="72410">MPSKRPNRPSAPAPVAEALLETPAYAISAFGPLESTSATEAAAYLASVSPALDASRLVVFNTASGVHTADYTTPAGALCSHVAFGKLKEQLLVSLSLSTGSILIYSVSSGTLLLTLDNGHRAPVAGFVFHPTGRKGYSIGEDGLLVEWDLKKGRSSRTYQSKSKHLSKVAIDSKGMWLAVAANQIELISISSMTLAKTFSGHATSVIQLEFDSKSESIFSAARDDRFISQWSLESTGVLPKVYTVDSPVSFLAYSSKGFFLAQLTSGAVNIWKTTDKMDTAAPSSAKKQKNKPAVAHSADSVITLTHTDTASKSPVLIHNATFHLDRVQMVYGTHLRPFFETVPFTTDSGDIIPEISLARNPDPPFAKAGAKGAAPKSGAPINVLGSLDMVPVAESSPLYSGGNSKHVLPLESEDASTTLEDRVRALDASLSHDSKQGNTLGENGGSGNPATPNSTQRKQATPISVQQMLSQAIQSGDIQMLEKALEIQDKKMIFATVKRLSPTQVIALLDLIVVRLQRRPARAVFLIEWVRSVLILHSAYLLSVPNLSLRLGSLYRTLDTRHQALSKLTRLFGRLDLAVSQIDSRRTTPVEPDADAVVVYDDEDEGDGDEEEEDDESESDDEFDEDEVSEPAEGEDQLGFESDEESGSHGSANGEEHGHRNGMELDEGDSDED</sequence>
<keyword evidence="8" id="KW-1185">Reference proteome</keyword>
<comment type="similarity">
    <text evidence="3">Belongs to the UTP5 family.</text>
</comment>
<keyword evidence="4" id="KW-0853">WD repeat</keyword>
<feature type="region of interest" description="Disordered" evidence="5">
    <location>
        <begin position="429"/>
        <end position="462"/>
    </location>
</feature>
<evidence type="ECO:0000256" key="1">
    <source>
        <dbReference type="ARBA" id="ARBA00004123"/>
    </source>
</evidence>
<dbReference type="PANTHER" id="PTHR44267:SF1">
    <property type="entry name" value="WD REPEAT-CONTAINING PROTEIN 43"/>
    <property type="match status" value="1"/>
</dbReference>
<dbReference type="InterPro" id="IPR007148">
    <property type="entry name" value="SSU_processome_Utp12"/>
</dbReference>
<reference evidence="7 8" key="1">
    <citation type="submission" date="2021-02" db="EMBL/GenBank/DDBJ databases">
        <title>Variation within the Batrachochytrium salamandrivorans European outbreak.</title>
        <authorList>
            <person name="Kelly M."/>
            <person name="Pasmans F."/>
            <person name="Shea T.P."/>
            <person name="Munoz J.F."/>
            <person name="Carranza S."/>
            <person name="Cuomo C.A."/>
            <person name="Martel A."/>
        </authorList>
    </citation>
    <scope>NUCLEOTIDE SEQUENCE [LARGE SCALE GENOMIC DNA]</scope>
    <source>
        <strain evidence="7 8">AMFP18/2</strain>
    </source>
</reference>
<feature type="compositionally biased region" description="Acidic residues" evidence="5">
    <location>
        <begin position="665"/>
        <end position="674"/>
    </location>
</feature>
<dbReference type="InterPro" id="IPR001680">
    <property type="entry name" value="WD40_rpt"/>
</dbReference>
<dbReference type="Pfam" id="PF04003">
    <property type="entry name" value="Utp12"/>
    <property type="match status" value="1"/>
</dbReference>
<keyword evidence="2" id="KW-0539">Nucleus</keyword>
<dbReference type="Proteomes" id="UP001648503">
    <property type="component" value="Unassembled WGS sequence"/>
</dbReference>
<dbReference type="SMART" id="SM00320">
    <property type="entry name" value="WD40"/>
    <property type="match status" value="3"/>
</dbReference>
<evidence type="ECO:0000313" key="7">
    <source>
        <dbReference type="EMBL" id="KAH6590784.1"/>
    </source>
</evidence>
<accession>A0ABQ8F255</accession>
<organism evidence="7 8">
    <name type="scientific">Batrachochytrium salamandrivorans</name>
    <dbReference type="NCBI Taxonomy" id="1357716"/>
    <lineage>
        <taxon>Eukaryota</taxon>
        <taxon>Fungi</taxon>
        <taxon>Fungi incertae sedis</taxon>
        <taxon>Chytridiomycota</taxon>
        <taxon>Chytridiomycota incertae sedis</taxon>
        <taxon>Chytridiomycetes</taxon>
        <taxon>Rhizophydiales</taxon>
        <taxon>Rhizophydiales incertae sedis</taxon>
        <taxon>Batrachochytrium</taxon>
    </lineage>
</organism>
<protein>
    <recommendedName>
        <fullName evidence="6">Small-subunit processome Utp12 domain-containing protein</fullName>
    </recommendedName>
</protein>
<evidence type="ECO:0000256" key="2">
    <source>
        <dbReference type="ARBA" id="ARBA00023242"/>
    </source>
</evidence>
<feature type="compositionally biased region" description="Acidic residues" evidence="5">
    <location>
        <begin position="601"/>
        <end position="646"/>
    </location>
</feature>
<evidence type="ECO:0000256" key="4">
    <source>
        <dbReference type="PROSITE-ProRule" id="PRU00221"/>
    </source>
</evidence>
<evidence type="ECO:0000313" key="8">
    <source>
        <dbReference type="Proteomes" id="UP001648503"/>
    </source>
</evidence>
<feature type="region of interest" description="Disordered" evidence="5">
    <location>
        <begin position="585"/>
        <end position="674"/>
    </location>
</feature>
<dbReference type="InterPro" id="IPR036322">
    <property type="entry name" value="WD40_repeat_dom_sf"/>
</dbReference>
<proteinExistence type="inferred from homology"/>
<dbReference type="PANTHER" id="PTHR44267">
    <property type="entry name" value="WD REPEAT-CONTAINING PROTEIN 43"/>
    <property type="match status" value="1"/>
</dbReference>
<comment type="caution">
    <text evidence="7">The sequence shown here is derived from an EMBL/GenBank/DDBJ whole genome shotgun (WGS) entry which is preliminary data.</text>
</comment>
<name>A0ABQ8F255_9FUNG</name>
<dbReference type="Gene3D" id="2.130.10.10">
    <property type="entry name" value="YVTN repeat-like/Quinoprotein amine dehydrogenase"/>
    <property type="match status" value="1"/>
</dbReference>
<evidence type="ECO:0000256" key="3">
    <source>
        <dbReference type="ARBA" id="ARBA00038335"/>
    </source>
</evidence>
<dbReference type="EMBL" id="JAFCIX010000419">
    <property type="protein sequence ID" value="KAH6590784.1"/>
    <property type="molecule type" value="Genomic_DNA"/>
</dbReference>
<evidence type="ECO:0000256" key="5">
    <source>
        <dbReference type="SAM" id="MobiDB-lite"/>
    </source>
</evidence>